<dbReference type="Gene3D" id="1.10.1900.20">
    <property type="entry name" value="Ribosomal protein L20"/>
    <property type="match status" value="1"/>
</dbReference>
<name>A0A1F5Q8U1_9BACT</name>
<reference evidence="7 8" key="1">
    <citation type="journal article" date="2016" name="Nat. Commun.">
        <title>Thousands of microbial genomes shed light on interconnected biogeochemical processes in an aquifer system.</title>
        <authorList>
            <person name="Anantharaman K."/>
            <person name="Brown C.T."/>
            <person name="Hug L.A."/>
            <person name="Sharon I."/>
            <person name="Castelle C.J."/>
            <person name="Probst A.J."/>
            <person name="Thomas B.C."/>
            <person name="Singh A."/>
            <person name="Wilkins M.J."/>
            <person name="Karaoz U."/>
            <person name="Brodie E.L."/>
            <person name="Williams K.H."/>
            <person name="Hubbard S.S."/>
            <person name="Banfield J.F."/>
        </authorList>
    </citation>
    <scope>NUCLEOTIDE SEQUENCE [LARGE SCALE GENOMIC DNA]</scope>
</reference>
<dbReference type="GO" id="GO:0003735">
    <property type="term" value="F:structural constituent of ribosome"/>
    <property type="evidence" value="ECO:0007669"/>
    <property type="project" value="InterPro"/>
</dbReference>
<sequence length="115" mass="13553">MTRVKRGVQKRARRKKIIKRAKGFVSHRKTNFRAANEALMHAGKHAYIGRRQKKRNFRRLWQMRINAGSREMDLSYSKLMAALKKNQIALNRKMLSEIAVRYPEAFKQIIATAKK</sequence>
<evidence type="ECO:0000256" key="1">
    <source>
        <dbReference type="ARBA" id="ARBA00007698"/>
    </source>
</evidence>
<evidence type="ECO:0000313" key="8">
    <source>
        <dbReference type="Proteomes" id="UP000177235"/>
    </source>
</evidence>
<organism evidence="7 8">
    <name type="scientific">Candidatus Doudnabacteria bacterium RIFCSPLOWO2_02_FULL_48_13</name>
    <dbReference type="NCBI Taxonomy" id="1817845"/>
    <lineage>
        <taxon>Bacteria</taxon>
        <taxon>Candidatus Doudnaibacteriota</taxon>
    </lineage>
</organism>
<evidence type="ECO:0000256" key="5">
    <source>
        <dbReference type="HAMAP-Rule" id="MF_00382"/>
    </source>
</evidence>
<dbReference type="GO" id="GO:1990904">
    <property type="term" value="C:ribonucleoprotein complex"/>
    <property type="evidence" value="ECO:0007669"/>
    <property type="project" value="UniProtKB-KW"/>
</dbReference>
<dbReference type="HAMAP" id="MF_00382">
    <property type="entry name" value="Ribosomal_bL20"/>
    <property type="match status" value="1"/>
</dbReference>
<dbReference type="InterPro" id="IPR005813">
    <property type="entry name" value="Ribosomal_bL20"/>
</dbReference>
<keyword evidence="3 5" id="KW-0687">Ribonucleoprotein</keyword>
<gene>
    <name evidence="5" type="primary">rplT</name>
    <name evidence="7" type="ORF">A3J05_00945</name>
</gene>
<evidence type="ECO:0000256" key="4">
    <source>
        <dbReference type="ARBA" id="ARBA00035172"/>
    </source>
</evidence>
<protein>
    <recommendedName>
        <fullName evidence="4 5">Large ribosomal subunit protein bL20</fullName>
    </recommendedName>
</protein>
<dbReference type="PRINTS" id="PR00062">
    <property type="entry name" value="RIBOSOMALL20"/>
</dbReference>
<dbReference type="FunFam" id="1.10.1900.20:FF:000001">
    <property type="entry name" value="50S ribosomal protein L20"/>
    <property type="match status" value="1"/>
</dbReference>
<proteinExistence type="inferred from homology"/>
<dbReference type="Proteomes" id="UP000177235">
    <property type="component" value="Unassembled WGS sequence"/>
</dbReference>
<evidence type="ECO:0000256" key="6">
    <source>
        <dbReference type="RuleBase" id="RU000560"/>
    </source>
</evidence>
<dbReference type="CDD" id="cd07026">
    <property type="entry name" value="Ribosomal_L20"/>
    <property type="match status" value="1"/>
</dbReference>
<dbReference type="Pfam" id="PF00453">
    <property type="entry name" value="Ribosomal_L20"/>
    <property type="match status" value="1"/>
</dbReference>
<accession>A0A1F5Q8U1</accession>
<dbReference type="GO" id="GO:0019843">
    <property type="term" value="F:rRNA binding"/>
    <property type="evidence" value="ECO:0007669"/>
    <property type="project" value="UniProtKB-UniRule"/>
</dbReference>
<keyword evidence="2 5" id="KW-0689">Ribosomal protein</keyword>
<evidence type="ECO:0000313" key="7">
    <source>
        <dbReference type="EMBL" id="OGE98619.1"/>
    </source>
</evidence>
<dbReference type="SUPFAM" id="SSF74731">
    <property type="entry name" value="Ribosomal protein L20"/>
    <property type="match status" value="1"/>
</dbReference>
<keyword evidence="5 6" id="KW-0694">RNA-binding</keyword>
<evidence type="ECO:0000256" key="2">
    <source>
        <dbReference type="ARBA" id="ARBA00022980"/>
    </source>
</evidence>
<dbReference type="GO" id="GO:0005840">
    <property type="term" value="C:ribosome"/>
    <property type="evidence" value="ECO:0007669"/>
    <property type="project" value="UniProtKB-KW"/>
</dbReference>
<comment type="similarity">
    <text evidence="1 5 6">Belongs to the bacterial ribosomal protein bL20 family.</text>
</comment>
<dbReference type="PANTHER" id="PTHR10986">
    <property type="entry name" value="39S RIBOSOMAL PROTEIN L20"/>
    <property type="match status" value="1"/>
</dbReference>
<dbReference type="AlphaFoldDB" id="A0A1F5Q8U1"/>
<keyword evidence="5 6" id="KW-0699">rRNA-binding</keyword>
<dbReference type="GO" id="GO:0006412">
    <property type="term" value="P:translation"/>
    <property type="evidence" value="ECO:0007669"/>
    <property type="project" value="InterPro"/>
</dbReference>
<comment type="function">
    <text evidence="5 6">Binds directly to 23S ribosomal RNA and is necessary for the in vitro assembly process of the 50S ribosomal subunit. It is not involved in the protein synthesizing functions of that subunit.</text>
</comment>
<dbReference type="GO" id="GO:0000027">
    <property type="term" value="P:ribosomal large subunit assembly"/>
    <property type="evidence" value="ECO:0007669"/>
    <property type="project" value="UniProtKB-UniRule"/>
</dbReference>
<dbReference type="NCBIfam" id="TIGR01032">
    <property type="entry name" value="rplT_bact"/>
    <property type="match status" value="1"/>
</dbReference>
<comment type="caution">
    <text evidence="7">The sequence shown here is derived from an EMBL/GenBank/DDBJ whole genome shotgun (WGS) entry which is preliminary data.</text>
</comment>
<evidence type="ECO:0000256" key="3">
    <source>
        <dbReference type="ARBA" id="ARBA00023274"/>
    </source>
</evidence>
<dbReference type="InterPro" id="IPR035566">
    <property type="entry name" value="Ribosomal_protein_bL20_C"/>
</dbReference>
<dbReference type="EMBL" id="MFFF01000028">
    <property type="protein sequence ID" value="OGE98619.1"/>
    <property type="molecule type" value="Genomic_DNA"/>
</dbReference>
<dbReference type="Gene3D" id="6.10.160.10">
    <property type="match status" value="1"/>
</dbReference>